<feature type="domain" description="DUF4935" evidence="1">
    <location>
        <begin position="12"/>
        <end position="201"/>
    </location>
</feature>
<dbReference type="EMBL" id="SMGI01000007">
    <property type="protein sequence ID" value="TCK64039.1"/>
    <property type="molecule type" value="Genomic_DNA"/>
</dbReference>
<evidence type="ECO:0000259" key="1">
    <source>
        <dbReference type="Pfam" id="PF16289"/>
    </source>
</evidence>
<evidence type="ECO:0000313" key="2">
    <source>
        <dbReference type="EMBL" id="TCK64039.1"/>
    </source>
</evidence>
<proteinExistence type="predicted"/>
<name>A0A4R1KK38_9FLAO</name>
<accession>A0A4R1KK38</accession>
<evidence type="ECO:0000313" key="3">
    <source>
        <dbReference type="Proteomes" id="UP000295714"/>
    </source>
</evidence>
<organism evidence="2 3">
    <name type="scientific">Winogradskyella wandonensis</name>
    <dbReference type="NCBI Taxonomy" id="1442586"/>
    <lineage>
        <taxon>Bacteria</taxon>
        <taxon>Pseudomonadati</taxon>
        <taxon>Bacteroidota</taxon>
        <taxon>Flavobacteriia</taxon>
        <taxon>Flavobacteriales</taxon>
        <taxon>Flavobacteriaceae</taxon>
        <taxon>Winogradskyella</taxon>
    </lineage>
</organism>
<dbReference type="Proteomes" id="UP000295714">
    <property type="component" value="Unassembled WGS sequence"/>
</dbReference>
<dbReference type="Pfam" id="PF16289">
    <property type="entry name" value="PIN_12"/>
    <property type="match status" value="1"/>
</dbReference>
<keyword evidence="3" id="KW-1185">Reference proteome</keyword>
<sequence>MAKKIETIDALIFIDTNIFLDFYRIRKSNVSLKYLEQIEKHLDLIITSSQVEMEYKKNRQAVILESITEIKKIGTVTGKVPAILSDSKTVEMITKSRKDIQKRQKKLRDKIEKILKSPVYNDQVYKSLQKLFSNKSKINLNRENKKRFTIRNLAKKRFLLGYPPRKKSDNSIGDAVNWEWIVSCAIDSGKNIIIVTRDSDFGCVYDGESYLNDWLKQEFKQRVSRKRKIILTDKLSLAFQLVKIPVTKEMIQEENKVIKDSLKNYLNYQIHNPFIEFSGELSNTEWINSIRRLQQITKRWNFDSNNDEEE</sequence>
<dbReference type="RefSeq" id="WP_199222005.1">
    <property type="nucleotide sequence ID" value="NZ_SMGI01000007.1"/>
</dbReference>
<dbReference type="AlphaFoldDB" id="A0A4R1KK38"/>
<dbReference type="InterPro" id="IPR032557">
    <property type="entry name" value="DUF4935"/>
</dbReference>
<comment type="caution">
    <text evidence="2">The sequence shown here is derived from an EMBL/GenBank/DDBJ whole genome shotgun (WGS) entry which is preliminary data.</text>
</comment>
<protein>
    <recommendedName>
        <fullName evidence="1">DUF4935 domain-containing protein</fullName>
    </recommendedName>
</protein>
<reference evidence="2 3" key="1">
    <citation type="journal article" date="2015" name="Stand. Genomic Sci.">
        <title>Genomic Encyclopedia of Bacterial and Archaeal Type Strains, Phase III: the genomes of soil and plant-associated and newly described type strains.</title>
        <authorList>
            <person name="Whitman W.B."/>
            <person name="Woyke T."/>
            <person name="Klenk H.P."/>
            <person name="Zhou Y."/>
            <person name="Lilburn T.G."/>
            <person name="Beck B.J."/>
            <person name="De Vos P."/>
            <person name="Vandamme P."/>
            <person name="Eisen J.A."/>
            <person name="Garrity G."/>
            <person name="Hugenholtz P."/>
            <person name="Kyrpides N.C."/>
        </authorList>
    </citation>
    <scope>NUCLEOTIDE SEQUENCE [LARGE SCALE GENOMIC DNA]</scope>
    <source>
        <strain evidence="2 3">CECT 8445</strain>
    </source>
</reference>
<gene>
    <name evidence="2" type="ORF">DFQ05_2732</name>
</gene>